<protein>
    <submittedName>
        <fullName evidence="2">Putative powdery mildew-specific protein</fullName>
    </submittedName>
</protein>
<accession>N1JGW9</accession>
<feature type="compositionally biased region" description="Polar residues" evidence="1">
    <location>
        <begin position="162"/>
        <end position="192"/>
    </location>
</feature>
<dbReference type="OrthoDB" id="10306491at2759"/>
<evidence type="ECO:0000313" key="2">
    <source>
        <dbReference type="EMBL" id="CCU81462.1"/>
    </source>
</evidence>
<dbReference type="InParanoid" id="N1JGW9"/>
<keyword evidence="3" id="KW-1185">Reference proteome</keyword>
<proteinExistence type="predicted"/>
<comment type="caution">
    <text evidence="2">The sequence shown here is derived from an EMBL/GenBank/DDBJ whole genome shotgun (WGS) entry which is preliminary data.</text>
</comment>
<sequence>MTKLERPPKVKQEMINLMDSSMFTLTFCLFPKPNSLCKLPVVRRKLRKPKNCASKKKTIHDSYDEATAITKTEAISKVKSGQNCLVTNDKSPYQPYGTCVDQNLSHQHRNSLSQPMQKIVATVSSSQDLRSGHIRIKARLDQIYPKYSPYPSLDTGKRPPRCSSTSPTATKIKNSSTSKDFPLAQTSPTTGKNFAPDCLQKIPKWRPSIPERSSSRAFQSSSRRHSILSRASCSQKTSTSEILTEDSGNLIRRPSSKPSISASPITLHHRVSLASGKNTRAESSDTATCYIFDFPKPPSQNLSSISNGLVSKLPPKKSLYFQALVRRNEENFDPLWTILLQGAMREKCVRELCVVIGRMYFIGNPTADRILKGDMRQWNVQKAVVVLKEYLVIGGQALNDLVRFLRTRLKIDSVLGGWMPVAGPPQGAARPNHG</sequence>
<reference evidence="2 3" key="1">
    <citation type="journal article" date="2010" name="Science">
        <title>Genome expansion and gene loss in powdery mildew fungi reveal tradeoffs in extreme parasitism.</title>
        <authorList>
            <person name="Spanu P.D."/>
            <person name="Abbott J.C."/>
            <person name="Amselem J."/>
            <person name="Burgis T.A."/>
            <person name="Soanes D.M."/>
            <person name="Stueber K."/>
            <person name="Ver Loren van Themaat E."/>
            <person name="Brown J.K.M."/>
            <person name="Butcher S.A."/>
            <person name="Gurr S.J."/>
            <person name="Lebrun M.-H."/>
            <person name="Ridout C.J."/>
            <person name="Schulze-Lefert P."/>
            <person name="Talbot N.J."/>
            <person name="Ahmadinejad N."/>
            <person name="Ametz C."/>
            <person name="Barton G.R."/>
            <person name="Benjdia M."/>
            <person name="Bidzinski P."/>
            <person name="Bindschedler L.V."/>
            <person name="Both M."/>
            <person name="Brewer M.T."/>
            <person name="Cadle-Davidson L."/>
            <person name="Cadle-Davidson M.M."/>
            <person name="Collemare J."/>
            <person name="Cramer R."/>
            <person name="Frenkel O."/>
            <person name="Godfrey D."/>
            <person name="Harriman J."/>
            <person name="Hoede C."/>
            <person name="King B.C."/>
            <person name="Klages S."/>
            <person name="Kleemann J."/>
            <person name="Knoll D."/>
            <person name="Koti P.S."/>
            <person name="Kreplak J."/>
            <person name="Lopez-Ruiz F.J."/>
            <person name="Lu X."/>
            <person name="Maekawa T."/>
            <person name="Mahanil S."/>
            <person name="Micali C."/>
            <person name="Milgroom M.G."/>
            <person name="Montana G."/>
            <person name="Noir S."/>
            <person name="O'Connell R.J."/>
            <person name="Oberhaensli S."/>
            <person name="Parlange F."/>
            <person name="Pedersen C."/>
            <person name="Quesneville H."/>
            <person name="Reinhardt R."/>
            <person name="Rott M."/>
            <person name="Sacristan S."/>
            <person name="Schmidt S.M."/>
            <person name="Schoen M."/>
            <person name="Skamnioti P."/>
            <person name="Sommer H."/>
            <person name="Stephens A."/>
            <person name="Takahara H."/>
            <person name="Thordal-Christensen H."/>
            <person name="Vigouroux M."/>
            <person name="Wessling R."/>
            <person name="Wicker T."/>
            <person name="Panstruga R."/>
        </authorList>
    </citation>
    <scope>NUCLEOTIDE SEQUENCE [LARGE SCALE GENOMIC DNA]</scope>
    <source>
        <strain evidence="2">DH14</strain>
    </source>
</reference>
<dbReference type="EMBL" id="CAUH01005088">
    <property type="protein sequence ID" value="CCU81462.1"/>
    <property type="molecule type" value="Genomic_DNA"/>
</dbReference>
<dbReference type="HOGENOM" id="CLU_631613_0_0_1"/>
<gene>
    <name evidence="2" type="ORF">BGHDH14_bghG005088000002001</name>
</gene>
<name>N1JGW9_BLUG1</name>
<dbReference type="Proteomes" id="UP000015441">
    <property type="component" value="Unassembled WGS sequence"/>
</dbReference>
<evidence type="ECO:0000256" key="1">
    <source>
        <dbReference type="SAM" id="MobiDB-lite"/>
    </source>
</evidence>
<dbReference type="AlphaFoldDB" id="N1JGW9"/>
<evidence type="ECO:0000313" key="3">
    <source>
        <dbReference type="Proteomes" id="UP000015441"/>
    </source>
</evidence>
<organism evidence="2 3">
    <name type="scientific">Blumeria graminis f. sp. hordei (strain DH14)</name>
    <name type="common">Barley powdery mildew</name>
    <name type="synonym">Oidium monilioides f. sp. hordei</name>
    <dbReference type="NCBI Taxonomy" id="546991"/>
    <lineage>
        <taxon>Eukaryota</taxon>
        <taxon>Fungi</taxon>
        <taxon>Dikarya</taxon>
        <taxon>Ascomycota</taxon>
        <taxon>Pezizomycotina</taxon>
        <taxon>Leotiomycetes</taxon>
        <taxon>Erysiphales</taxon>
        <taxon>Erysiphaceae</taxon>
        <taxon>Blumeria</taxon>
        <taxon>Blumeria hordei</taxon>
    </lineage>
</organism>
<feature type="region of interest" description="Disordered" evidence="1">
    <location>
        <begin position="149"/>
        <end position="231"/>
    </location>
</feature>